<dbReference type="InterPro" id="IPR000518">
    <property type="entry name" value="Metalthion_fam14_prok"/>
</dbReference>
<dbReference type="eggNOG" id="ENOG50330JR">
    <property type="taxonomic scope" value="Bacteria"/>
</dbReference>
<keyword evidence="4" id="KW-1185">Reference proteome</keyword>
<sequence>MTSATVTQMKCACPSCNCIVSISDAVQKEGKYYCGDACANGHPNGSGCSHHGCECHA</sequence>
<dbReference type="PRINTS" id="PR00859">
    <property type="entry name" value="MTPROKARYOTE"/>
</dbReference>
<dbReference type="InterPro" id="IPR017854">
    <property type="entry name" value="Metalthion_dom_sf"/>
</dbReference>
<dbReference type="HOGENOM" id="CLU_192999_1_0_3"/>
<dbReference type="GO" id="GO:0046872">
    <property type="term" value="F:metal ion binding"/>
    <property type="evidence" value="ECO:0007669"/>
    <property type="project" value="UniProtKB-KW"/>
</dbReference>
<dbReference type="RefSeq" id="WP_009544813.1">
    <property type="nucleotide sequence ID" value="NC_010546.1"/>
</dbReference>
<evidence type="ECO:0000256" key="1">
    <source>
        <dbReference type="ARBA" id="ARBA00022723"/>
    </source>
</evidence>
<evidence type="ECO:0000256" key="2">
    <source>
        <dbReference type="ARBA" id="ARBA00022851"/>
    </source>
</evidence>
<protein>
    <submittedName>
        <fullName evidence="3">Probable metallothionein</fullName>
    </submittedName>
</protein>
<dbReference type="EMBL" id="CP000806">
    <property type="protein sequence ID" value="ACB51844.1"/>
    <property type="molecule type" value="Genomic_DNA"/>
</dbReference>
<dbReference type="STRING" id="43989.cce_2496"/>
<dbReference type="KEGG" id="cyt:cce_2496"/>
<accession>B1WRJ5</accession>
<dbReference type="Proteomes" id="UP000001203">
    <property type="component" value="Chromosome circular"/>
</dbReference>
<dbReference type="AlphaFoldDB" id="B1WRJ5"/>
<dbReference type="Pfam" id="PF02069">
    <property type="entry name" value="Metallothio_Pro"/>
    <property type="match status" value="1"/>
</dbReference>
<name>B1WRJ5_CROS5</name>
<organism evidence="3 4">
    <name type="scientific">Crocosphaera subtropica (strain ATCC 51142 / BH68)</name>
    <name type="common">Cyanothece sp. (strain ATCC 51142)</name>
    <dbReference type="NCBI Taxonomy" id="43989"/>
    <lineage>
        <taxon>Bacteria</taxon>
        <taxon>Bacillati</taxon>
        <taxon>Cyanobacteriota</taxon>
        <taxon>Cyanophyceae</taxon>
        <taxon>Oscillatoriophycideae</taxon>
        <taxon>Chroococcales</taxon>
        <taxon>Aphanothecaceae</taxon>
        <taxon>Crocosphaera</taxon>
        <taxon>Crocosphaera subtropica</taxon>
    </lineage>
</organism>
<evidence type="ECO:0000313" key="4">
    <source>
        <dbReference type="Proteomes" id="UP000001203"/>
    </source>
</evidence>
<proteinExistence type="predicted"/>
<dbReference type="Gene3D" id="2.30.170.10">
    <property type="match status" value="1"/>
</dbReference>
<reference evidence="3 4" key="1">
    <citation type="journal article" date="2008" name="Proc. Natl. Acad. Sci. U.S.A.">
        <title>The genome of Cyanothece 51142, a unicellular diazotrophic cyanobacterium important in the marine nitrogen cycle.</title>
        <authorList>
            <person name="Welsh E.A."/>
            <person name="Liberton M."/>
            <person name="Stoeckel J."/>
            <person name="Loh T."/>
            <person name="Elvitigala T."/>
            <person name="Wang C."/>
            <person name="Wollam A."/>
            <person name="Fulton R.S."/>
            <person name="Clifton S.W."/>
            <person name="Jacobs J.M."/>
            <person name="Aurora R."/>
            <person name="Ghosh B.K."/>
            <person name="Sherman L.A."/>
            <person name="Smith R.D."/>
            <person name="Wilson R.K."/>
            <person name="Pakrasi H.B."/>
        </authorList>
    </citation>
    <scope>NUCLEOTIDE SEQUENCE [LARGE SCALE GENOMIC DNA]</scope>
    <source>
        <strain evidence="4">ATCC 51142 / BH68</strain>
    </source>
</reference>
<gene>
    <name evidence="3" type="primary">smtA</name>
    <name evidence="3" type="ordered locus">cce_2496</name>
</gene>
<evidence type="ECO:0000313" key="3">
    <source>
        <dbReference type="EMBL" id="ACB51844.1"/>
    </source>
</evidence>
<keyword evidence="2" id="KW-0480">Metal-thiolate cluster</keyword>
<dbReference type="OrthoDB" id="468089at2"/>
<keyword evidence="1" id="KW-0479">Metal-binding</keyword>
<dbReference type="SUPFAM" id="SSF57868">
    <property type="entry name" value="Metallothionein"/>
    <property type="match status" value="1"/>
</dbReference>